<evidence type="ECO:0000259" key="8">
    <source>
        <dbReference type="PROSITE" id="PS50893"/>
    </source>
</evidence>
<evidence type="ECO:0000256" key="1">
    <source>
        <dbReference type="ARBA" id="ARBA00004651"/>
    </source>
</evidence>
<feature type="transmembrane region" description="Helical" evidence="7">
    <location>
        <begin position="251"/>
        <end position="268"/>
    </location>
</feature>
<dbReference type="SUPFAM" id="SSF52540">
    <property type="entry name" value="P-loop containing nucleoside triphosphate hydrolases"/>
    <property type="match status" value="1"/>
</dbReference>
<comment type="subcellular location">
    <subcellularLocation>
        <location evidence="1">Cell membrane</location>
        <topology evidence="1">Multi-pass membrane protein</topology>
    </subcellularLocation>
</comment>
<dbReference type="SMART" id="SM00382">
    <property type="entry name" value="AAA"/>
    <property type="match status" value="1"/>
</dbReference>
<dbReference type="InterPro" id="IPR003439">
    <property type="entry name" value="ABC_transporter-like_ATP-bd"/>
</dbReference>
<evidence type="ECO:0000256" key="3">
    <source>
        <dbReference type="ARBA" id="ARBA00022741"/>
    </source>
</evidence>
<evidence type="ECO:0000256" key="6">
    <source>
        <dbReference type="ARBA" id="ARBA00023136"/>
    </source>
</evidence>
<dbReference type="InterPro" id="IPR027417">
    <property type="entry name" value="P-loop_NTPase"/>
</dbReference>
<feature type="transmembrane region" description="Helical" evidence="7">
    <location>
        <begin position="63"/>
        <end position="83"/>
    </location>
</feature>
<evidence type="ECO:0000256" key="2">
    <source>
        <dbReference type="ARBA" id="ARBA00022692"/>
    </source>
</evidence>
<dbReference type="SUPFAM" id="SSF90123">
    <property type="entry name" value="ABC transporter transmembrane region"/>
    <property type="match status" value="1"/>
</dbReference>
<dbReference type="PROSITE" id="PS50893">
    <property type="entry name" value="ABC_TRANSPORTER_2"/>
    <property type="match status" value="1"/>
</dbReference>
<dbReference type="PROSITE" id="PS00211">
    <property type="entry name" value="ABC_TRANSPORTER_1"/>
    <property type="match status" value="1"/>
</dbReference>
<evidence type="ECO:0000259" key="9">
    <source>
        <dbReference type="PROSITE" id="PS50929"/>
    </source>
</evidence>
<feature type="transmembrane region" description="Helical" evidence="7">
    <location>
        <begin position="143"/>
        <end position="175"/>
    </location>
</feature>
<keyword evidence="6 7" id="KW-0472">Membrane</keyword>
<dbReference type="InterPro" id="IPR011527">
    <property type="entry name" value="ABC1_TM_dom"/>
</dbReference>
<dbReference type="RefSeq" id="WP_284237377.1">
    <property type="nucleotide sequence ID" value="NZ_BSSQ01000004.1"/>
</dbReference>
<gene>
    <name evidence="10" type="ORF">MU1_10060</name>
</gene>
<comment type="caution">
    <text evidence="10">The sequence shown here is derived from an EMBL/GenBank/DDBJ whole genome shotgun (WGS) entry which is preliminary data.</text>
</comment>
<feature type="transmembrane region" description="Helical" evidence="7">
    <location>
        <begin position="280"/>
        <end position="300"/>
    </location>
</feature>
<feature type="domain" description="ABC transmembrane type-1" evidence="9">
    <location>
        <begin position="36"/>
        <end position="304"/>
    </location>
</feature>
<dbReference type="Proteomes" id="UP001157114">
    <property type="component" value="Unassembled WGS sequence"/>
</dbReference>
<feature type="transmembrane region" description="Helical" evidence="7">
    <location>
        <begin position="21"/>
        <end position="43"/>
    </location>
</feature>
<name>A0ABQ6GAG9_9BACL</name>
<dbReference type="GO" id="GO:0005524">
    <property type="term" value="F:ATP binding"/>
    <property type="evidence" value="ECO:0007669"/>
    <property type="project" value="UniProtKB-KW"/>
</dbReference>
<protein>
    <submittedName>
        <fullName evidence="10">ABC transporter ATP-binding protein</fullName>
    </submittedName>
</protein>
<evidence type="ECO:0000313" key="11">
    <source>
        <dbReference type="Proteomes" id="UP001157114"/>
    </source>
</evidence>
<keyword evidence="3" id="KW-0547">Nucleotide-binding</keyword>
<evidence type="ECO:0000256" key="7">
    <source>
        <dbReference type="SAM" id="Phobius"/>
    </source>
</evidence>
<keyword evidence="5 7" id="KW-1133">Transmembrane helix</keyword>
<keyword evidence="2 7" id="KW-0812">Transmembrane</keyword>
<dbReference type="InterPro" id="IPR039421">
    <property type="entry name" value="Type_1_exporter"/>
</dbReference>
<dbReference type="Gene3D" id="1.20.1560.10">
    <property type="entry name" value="ABC transporter type 1, transmembrane domain"/>
    <property type="match status" value="1"/>
</dbReference>
<evidence type="ECO:0000256" key="4">
    <source>
        <dbReference type="ARBA" id="ARBA00022840"/>
    </source>
</evidence>
<dbReference type="InterPro" id="IPR036640">
    <property type="entry name" value="ABC1_TM_sf"/>
</dbReference>
<dbReference type="InterPro" id="IPR003593">
    <property type="entry name" value="AAA+_ATPase"/>
</dbReference>
<evidence type="ECO:0000313" key="10">
    <source>
        <dbReference type="EMBL" id="GLX66662.1"/>
    </source>
</evidence>
<keyword evidence="11" id="KW-1185">Reference proteome</keyword>
<proteinExistence type="predicted"/>
<dbReference type="EMBL" id="BSSQ01000004">
    <property type="protein sequence ID" value="GLX66662.1"/>
    <property type="molecule type" value="Genomic_DNA"/>
</dbReference>
<accession>A0ABQ6GAG9</accession>
<dbReference type="PANTHER" id="PTHR24221">
    <property type="entry name" value="ATP-BINDING CASSETTE SUB-FAMILY B"/>
    <property type="match status" value="1"/>
</dbReference>
<dbReference type="PROSITE" id="PS50929">
    <property type="entry name" value="ABC_TM1F"/>
    <property type="match status" value="1"/>
</dbReference>
<dbReference type="PANTHER" id="PTHR24221:SF654">
    <property type="entry name" value="ATP-BINDING CASSETTE SUB-FAMILY B MEMBER 6"/>
    <property type="match status" value="1"/>
</dbReference>
<dbReference type="InterPro" id="IPR017871">
    <property type="entry name" value="ABC_transporter-like_CS"/>
</dbReference>
<dbReference type="Pfam" id="PF00005">
    <property type="entry name" value="ABC_tran"/>
    <property type="match status" value="1"/>
</dbReference>
<organism evidence="10 11">
    <name type="scientific">Paenibacillus glycanilyticus</name>
    <dbReference type="NCBI Taxonomy" id="126569"/>
    <lineage>
        <taxon>Bacteria</taxon>
        <taxon>Bacillati</taxon>
        <taxon>Bacillota</taxon>
        <taxon>Bacilli</taxon>
        <taxon>Bacillales</taxon>
        <taxon>Paenibacillaceae</taxon>
        <taxon>Paenibacillus</taxon>
    </lineage>
</organism>
<evidence type="ECO:0000256" key="5">
    <source>
        <dbReference type="ARBA" id="ARBA00022989"/>
    </source>
</evidence>
<reference evidence="10 11" key="1">
    <citation type="submission" date="2023-03" db="EMBL/GenBank/DDBJ databases">
        <title>Draft genome sequence of the bacteria which degrade cell wall of Tricholomamatutake.</title>
        <authorList>
            <person name="Konishi Y."/>
            <person name="Fukuta Y."/>
            <person name="Shirasaka N."/>
        </authorList>
    </citation>
    <scope>NUCLEOTIDE SEQUENCE [LARGE SCALE GENOMIC DNA]</scope>
    <source>
        <strain evidence="11">mu1</strain>
    </source>
</reference>
<dbReference type="Gene3D" id="3.40.50.300">
    <property type="entry name" value="P-loop containing nucleotide triphosphate hydrolases"/>
    <property type="match status" value="1"/>
</dbReference>
<dbReference type="Pfam" id="PF00664">
    <property type="entry name" value="ABC_membrane"/>
    <property type="match status" value="1"/>
</dbReference>
<feature type="domain" description="ABC transporter" evidence="8">
    <location>
        <begin position="339"/>
        <end position="571"/>
    </location>
</feature>
<keyword evidence="4 10" id="KW-0067">ATP-binding</keyword>
<sequence>MELIREMKPLFAYILPWKRSYASSSIVVSVSSYFENLIMALLLGKVLGAVTNGTYQAAITDMIRYASMYVLLLIIVAVSNAVANRDAERATKSMRLKAFSGILTSKLSAIASKHAGDTLVRLDGDVNAASEVFKKTIQNASGLLFTLIASIVTVFSVSWLSGIILTLLGLLMLWINVKFIAPARVRHSIARAQVSKSVMGLSDLLTNAEMLRFYGGKSVMLDQYEHVCRELQSKKVAAVRLTALQNTLGQVQASFVVCFSIGIGFILWRNEVITIEQIPILMNMGSMLVNPLAGIGFMMANMQSSLTSGVRVLELMDLQQEEGVTTDEQTVPLEPSNAIVCRQLSFGYKDRKVLDNVSFALPAGKMLAIVGESGSGKSTLLKLLLGLYEYEGSLSLLGKEISDTPLANLRDKTAYVPQDCPLFEGTIFDNIALGRQDASEEDVYLAASRAGVSEFAEHFQDGFQTWVGESGVKLSGGQRQKISIARALLKEAPILLFDEITSSIDAISEQYIQDTIERIKGHQTIVVVAHRLATIKEADCILVMDKGALVEMGTHEELLDKDGYYARLKRLQDLVIEGMVG</sequence>